<comment type="caution">
    <text evidence="2">The sequence shown here is derived from an EMBL/GenBank/DDBJ whole genome shotgun (WGS) entry which is preliminary data.</text>
</comment>
<feature type="transmembrane region" description="Helical" evidence="1">
    <location>
        <begin position="180"/>
        <end position="201"/>
    </location>
</feature>
<keyword evidence="1" id="KW-1133">Transmembrane helix</keyword>
<gene>
    <name evidence="2" type="ORF">GCM10007362_39690</name>
</gene>
<proteinExistence type="predicted"/>
<reference evidence="3" key="1">
    <citation type="journal article" date="2019" name="Int. J. Syst. Evol. Microbiol.">
        <title>The Global Catalogue of Microorganisms (GCM) 10K type strain sequencing project: providing services to taxonomists for standard genome sequencing and annotation.</title>
        <authorList>
            <consortium name="The Broad Institute Genomics Platform"/>
            <consortium name="The Broad Institute Genome Sequencing Center for Infectious Disease"/>
            <person name="Wu L."/>
            <person name="Ma J."/>
        </authorList>
    </citation>
    <scope>NUCLEOTIDE SEQUENCE [LARGE SCALE GENOMIC DNA]</scope>
    <source>
        <strain evidence="3">CCM 8702</strain>
    </source>
</reference>
<keyword evidence="1" id="KW-0472">Membrane</keyword>
<dbReference type="InterPro" id="IPR008993">
    <property type="entry name" value="TIMP-like_OB-fold"/>
</dbReference>
<accession>A0ABQ2A384</accession>
<protein>
    <recommendedName>
        <fullName evidence="4">Tissue inhibitor of metalloproteinase</fullName>
    </recommendedName>
</protein>
<sequence>MNASRHRGVLSLLLLLMIAVTTLGAGLTIAAKPAIACSCAISDTNSSIAYADRIFAGTVAERRETPPDLSGLRSSADPVYYVFEVDQAWKGEVYETTTLYSAAFSASCGMEFVQGEKYLVFAKQGNGMPTTTLCSGSEAYQGTTDPAAVKKLGEPVELLSGSSPGTPGGDWGTLDGASSLLWWAGGALVLLLTVFTVIKAVRANRRR</sequence>
<evidence type="ECO:0008006" key="4">
    <source>
        <dbReference type="Google" id="ProtNLM"/>
    </source>
</evidence>
<evidence type="ECO:0000256" key="1">
    <source>
        <dbReference type="SAM" id="Phobius"/>
    </source>
</evidence>
<dbReference type="RefSeq" id="WP_172241310.1">
    <property type="nucleotide sequence ID" value="NZ_BMDD01000005.1"/>
</dbReference>
<dbReference type="Proteomes" id="UP000605427">
    <property type="component" value="Unassembled WGS sequence"/>
</dbReference>
<dbReference type="SUPFAM" id="SSF50242">
    <property type="entry name" value="TIMP-like"/>
    <property type="match status" value="1"/>
</dbReference>
<evidence type="ECO:0000313" key="2">
    <source>
        <dbReference type="EMBL" id="GGH84495.1"/>
    </source>
</evidence>
<organism evidence="2 3">
    <name type="scientific">Saccharibacillus endophyticus</name>
    <dbReference type="NCBI Taxonomy" id="2060666"/>
    <lineage>
        <taxon>Bacteria</taxon>
        <taxon>Bacillati</taxon>
        <taxon>Bacillota</taxon>
        <taxon>Bacilli</taxon>
        <taxon>Bacillales</taxon>
        <taxon>Paenibacillaceae</taxon>
        <taxon>Saccharibacillus</taxon>
    </lineage>
</organism>
<keyword evidence="1" id="KW-0812">Transmembrane</keyword>
<name>A0ABQ2A384_9BACL</name>
<dbReference type="Gene3D" id="2.40.50.120">
    <property type="match status" value="1"/>
</dbReference>
<keyword evidence="3" id="KW-1185">Reference proteome</keyword>
<dbReference type="EMBL" id="BMDD01000005">
    <property type="protein sequence ID" value="GGH84495.1"/>
    <property type="molecule type" value="Genomic_DNA"/>
</dbReference>
<evidence type="ECO:0000313" key="3">
    <source>
        <dbReference type="Proteomes" id="UP000605427"/>
    </source>
</evidence>